<dbReference type="STRING" id="179408.Osc7112_5693"/>
<dbReference type="HOGENOM" id="CLU_077902_0_0_3"/>
<organism evidence="1 2">
    <name type="scientific">Phormidium nigroviride PCC 7112</name>
    <dbReference type="NCBI Taxonomy" id="179408"/>
    <lineage>
        <taxon>Bacteria</taxon>
        <taxon>Bacillati</taxon>
        <taxon>Cyanobacteriota</taxon>
        <taxon>Cyanophyceae</taxon>
        <taxon>Oscillatoriophycideae</taxon>
        <taxon>Oscillatoriales</taxon>
        <taxon>Oscillatoriaceae</taxon>
        <taxon>Phormidium</taxon>
    </lineage>
</organism>
<keyword evidence="2" id="KW-1185">Reference proteome</keyword>
<dbReference type="EMBL" id="CP003614">
    <property type="protein sequence ID" value="AFZ09906.1"/>
    <property type="molecule type" value="Genomic_DNA"/>
</dbReference>
<dbReference type="NCBIfam" id="TIGR02595">
    <property type="entry name" value="PEP_CTERM"/>
    <property type="match status" value="1"/>
</dbReference>
<dbReference type="InterPro" id="IPR013424">
    <property type="entry name" value="Ice-binding_C"/>
</dbReference>
<gene>
    <name evidence="1" type="ORF">Osc7112_5693</name>
</gene>
<dbReference type="eggNOG" id="ENOG502ZBBC">
    <property type="taxonomic scope" value="Bacteria"/>
</dbReference>
<dbReference type="NCBIfam" id="NF041930">
    <property type="entry name" value="Xrt_dep_XDD3"/>
    <property type="match status" value="1"/>
</dbReference>
<name>K9VPN2_9CYAN</name>
<reference evidence="1 2" key="1">
    <citation type="submission" date="2012-05" db="EMBL/GenBank/DDBJ databases">
        <title>Finished chromosome of genome of Oscillatoria sp. PCC 7112.</title>
        <authorList>
            <consortium name="US DOE Joint Genome Institute"/>
            <person name="Gugger M."/>
            <person name="Coursin T."/>
            <person name="Rippka R."/>
            <person name="Tandeau De Marsac N."/>
            <person name="Huntemann M."/>
            <person name="Wei C.-L."/>
            <person name="Han J."/>
            <person name="Detter J.C."/>
            <person name="Han C."/>
            <person name="Tapia R."/>
            <person name="Davenport K."/>
            <person name="Daligault H."/>
            <person name="Erkkila T."/>
            <person name="Gu W."/>
            <person name="Munk A.C.C."/>
            <person name="Teshima H."/>
            <person name="Xu Y."/>
            <person name="Chain P."/>
            <person name="Chen A."/>
            <person name="Krypides N."/>
            <person name="Mavromatis K."/>
            <person name="Markowitz V."/>
            <person name="Szeto E."/>
            <person name="Ivanova N."/>
            <person name="Mikhailova N."/>
            <person name="Ovchinnikova G."/>
            <person name="Pagani I."/>
            <person name="Pati A."/>
            <person name="Goodwin L."/>
            <person name="Peters L."/>
            <person name="Pitluck S."/>
            <person name="Woyke T."/>
            <person name="Kerfeld C."/>
        </authorList>
    </citation>
    <scope>NUCLEOTIDE SEQUENCE [LARGE SCALE GENOMIC DNA]</scope>
    <source>
        <strain evidence="1 2">PCC 7112</strain>
    </source>
</reference>
<evidence type="ECO:0000313" key="1">
    <source>
        <dbReference type="EMBL" id="AFZ09906.1"/>
    </source>
</evidence>
<accession>K9VPN2</accession>
<protein>
    <submittedName>
        <fullName evidence="1">PEP motif putative anchor domain protein</fullName>
    </submittedName>
</protein>
<dbReference type="Proteomes" id="UP000010478">
    <property type="component" value="Chromosome"/>
</dbReference>
<evidence type="ECO:0000313" key="2">
    <source>
        <dbReference type="Proteomes" id="UP000010478"/>
    </source>
</evidence>
<sequence length="352" mass="37450">MFNQVDLLITRSPDKIFTEILINSAGICDLLKIKNSRSSRLDNLTMIPREHFMKSIAKNSIHWTYSVAIFCALFALQPQKATAATLSNGWNYAIDSFNDGVTGPQIGGGEFEFYGIAIKETSDTAFIAINSNLSLAGYAEPLAQRGNINYGDLFFNFSGQNFKTANASGSLFGIRFAGGNDSSVATTGVYSNVTAKNVTQTNSGFTNLSLFNDRVLSAGGTPSTGDLAATDPYFEQTGNWTVLNSIATGTKVGEINFLTPATLSALGLNFGQFNAVGSQTIGFSFNKSSMPSGNYIANFFAECANDAIAIKGSFEQGYAEPVPEPATIFGTLAGFAILGIGAAKRKIKCKIS</sequence>
<dbReference type="KEGG" id="oni:Osc7112_5693"/>
<proteinExistence type="predicted"/>
<dbReference type="AlphaFoldDB" id="K9VPN2"/>